<evidence type="ECO:0000313" key="2">
    <source>
        <dbReference type="Proteomes" id="UP001162164"/>
    </source>
</evidence>
<proteinExistence type="predicted"/>
<comment type="caution">
    <text evidence="1">The sequence shown here is derived from an EMBL/GenBank/DDBJ whole genome shotgun (WGS) entry which is preliminary data.</text>
</comment>
<evidence type="ECO:0000313" key="1">
    <source>
        <dbReference type="EMBL" id="KAJ8975689.1"/>
    </source>
</evidence>
<sequence>MSAIYDTEQGDYKDLAIKDAIWEKIGVLLEKNVKKMKPHLITKTQLKVLMVVSEIEAEAQIFTTQAGHNSTQTNPESFTCQTLTHFHLKKTLNYFQLKETFNHFQLKQTLTPFHLKETFNHFQLKQTLTHLHLKETLNHSQLIPAINHFQLN</sequence>
<reference evidence="1" key="1">
    <citation type="journal article" date="2023" name="Insect Mol. Biol.">
        <title>Genome sequencing provides insights into the evolution of gene families encoding plant cell wall-degrading enzymes in longhorned beetles.</title>
        <authorList>
            <person name="Shin N.R."/>
            <person name="Okamura Y."/>
            <person name="Kirsch R."/>
            <person name="Pauchet Y."/>
        </authorList>
    </citation>
    <scope>NUCLEOTIDE SEQUENCE</scope>
    <source>
        <strain evidence="1">MMC_N1</strain>
    </source>
</reference>
<accession>A0ABQ9JCR4</accession>
<name>A0ABQ9JCR4_9CUCU</name>
<protein>
    <submittedName>
        <fullName evidence="1">Uncharacterized protein</fullName>
    </submittedName>
</protein>
<dbReference type="EMBL" id="JAPWTJ010000779">
    <property type="protein sequence ID" value="KAJ8975689.1"/>
    <property type="molecule type" value="Genomic_DNA"/>
</dbReference>
<dbReference type="Proteomes" id="UP001162164">
    <property type="component" value="Unassembled WGS sequence"/>
</dbReference>
<organism evidence="1 2">
    <name type="scientific">Molorchus minor</name>
    <dbReference type="NCBI Taxonomy" id="1323400"/>
    <lineage>
        <taxon>Eukaryota</taxon>
        <taxon>Metazoa</taxon>
        <taxon>Ecdysozoa</taxon>
        <taxon>Arthropoda</taxon>
        <taxon>Hexapoda</taxon>
        <taxon>Insecta</taxon>
        <taxon>Pterygota</taxon>
        <taxon>Neoptera</taxon>
        <taxon>Endopterygota</taxon>
        <taxon>Coleoptera</taxon>
        <taxon>Polyphaga</taxon>
        <taxon>Cucujiformia</taxon>
        <taxon>Chrysomeloidea</taxon>
        <taxon>Cerambycidae</taxon>
        <taxon>Lamiinae</taxon>
        <taxon>Monochamini</taxon>
        <taxon>Molorchus</taxon>
    </lineage>
</organism>
<keyword evidence="2" id="KW-1185">Reference proteome</keyword>
<gene>
    <name evidence="1" type="ORF">NQ317_001791</name>
</gene>